<name>A0A6N7L0U2_9ACTN</name>
<accession>A0A6N7L0U2</accession>
<dbReference type="RefSeq" id="WP_153470817.1">
    <property type="nucleotide sequence ID" value="NZ_WBOF01000005.1"/>
</dbReference>
<dbReference type="Proteomes" id="UP000450000">
    <property type="component" value="Unassembled WGS sequence"/>
</dbReference>
<protein>
    <submittedName>
        <fullName evidence="1">Uncharacterized protein</fullName>
    </submittedName>
</protein>
<dbReference type="AlphaFoldDB" id="A0A6N7L0U2"/>
<organism evidence="1 2">
    <name type="scientific">Streptomyces kaniharaensis</name>
    <dbReference type="NCBI Taxonomy" id="212423"/>
    <lineage>
        <taxon>Bacteria</taxon>
        <taxon>Bacillati</taxon>
        <taxon>Actinomycetota</taxon>
        <taxon>Actinomycetes</taxon>
        <taxon>Kitasatosporales</taxon>
        <taxon>Streptomycetaceae</taxon>
        <taxon>Streptomyces</taxon>
    </lineage>
</organism>
<dbReference type="EMBL" id="WBOF01000005">
    <property type="protein sequence ID" value="MQS17596.1"/>
    <property type="molecule type" value="Genomic_DNA"/>
</dbReference>
<comment type="caution">
    <text evidence="1">The sequence shown here is derived from an EMBL/GenBank/DDBJ whole genome shotgun (WGS) entry which is preliminary data.</text>
</comment>
<dbReference type="OrthoDB" id="3542456at2"/>
<evidence type="ECO:0000313" key="2">
    <source>
        <dbReference type="Proteomes" id="UP000450000"/>
    </source>
</evidence>
<proteinExistence type="predicted"/>
<gene>
    <name evidence="1" type="ORF">F7Q99_36775</name>
</gene>
<reference evidence="1 2" key="1">
    <citation type="submission" date="2019-09" db="EMBL/GenBank/DDBJ databases">
        <title>Genome Sequences of Streptomyces kaniharaensis ATCC 21070.</title>
        <authorList>
            <person name="Zhu W."/>
            <person name="De Crecy-Lagard V."/>
            <person name="Richards N.G."/>
        </authorList>
    </citation>
    <scope>NUCLEOTIDE SEQUENCE [LARGE SCALE GENOMIC DNA]</scope>
    <source>
        <strain evidence="1 2">SF-557</strain>
    </source>
</reference>
<evidence type="ECO:0000313" key="1">
    <source>
        <dbReference type="EMBL" id="MQS17596.1"/>
    </source>
</evidence>
<sequence length="198" mass="20755">MSQTRFGVTSRALKFAALGGLLSTTFEAVHGLADQWCQLSRDAVLKGLHGTTRVRLDGTVATEADIADPHVRTVKAGTLGWLCAARHGLTYSGVQLTAGVAVTRALGYRLPARAWLAGTAITLVTHTVIDRRRPLTAVARCLGKGGYLETATVVRTPGEAPDHGGPGTALFELDQAAHRALGVLAAVVTAVVARRGDR</sequence>
<keyword evidence="2" id="KW-1185">Reference proteome</keyword>